<dbReference type="PANTHER" id="PTHR47447:SF17">
    <property type="entry name" value="OS12G0638900 PROTEIN"/>
    <property type="match status" value="1"/>
</dbReference>
<evidence type="ECO:0000259" key="3">
    <source>
        <dbReference type="Pfam" id="PF23276"/>
    </source>
</evidence>
<sequence length="495" mass="54568">MSPNLPVFRGGFLLFSHKAIVPQRRQAVGTGAIYESVIASCHQARRWDEVLRLLGRMMELRLQPGISTLNRAVSACEPGSRWQFALQLLSNTSDGPRPDLVSRLSNDEQCQLSQGHEWRRALLLLEEVVRAGFRPSEITFGAAVVACERAACWTRALELMCRALASWRKRKVVSPSRETGPAPPLVALSASVSACGRAGKWEIALQHLHLCETSRIVPSHAAFNAVITACEKRQRWVHALALLQHLRDSKLLPDATGMNAVLSALDKGLQRSKALELLHELRVSRLQADAVSMNAGISACARGQQWISALALFREAQRANLVTAISFNTAIAACSRGRRWQESIQVFQELRLQGYQPDHITFNSIAGALRGRSCWQTSLGLVHALDGLGVIGITGLREVSTCCERFGADRKILFGLLPLLRQRAVLLLRSPVPCRASTDAATEDGHPVAPVIDILSGLGLQSSEEHRAQPAQSQPRVTYRWVSIVPWWSQRRTLG</sequence>
<dbReference type="NCBIfam" id="TIGR00756">
    <property type="entry name" value="PPR"/>
    <property type="match status" value="1"/>
</dbReference>
<name>A0A813D0I4_POLGL</name>
<protein>
    <recommendedName>
        <fullName evidence="3">Pentatricopeptide repeat-containing protein-mitochondrial domain-containing protein</fullName>
    </recommendedName>
</protein>
<feature type="repeat" description="PPR" evidence="2">
    <location>
        <begin position="30"/>
        <end position="64"/>
    </location>
</feature>
<dbReference type="InterPro" id="IPR011990">
    <property type="entry name" value="TPR-like_helical_dom_sf"/>
</dbReference>
<evidence type="ECO:0000313" key="4">
    <source>
        <dbReference type="EMBL" id="CAE8581005.1"/>
    </source>
</evidence>
<dbReference type="Gene3D" id="1.25.40.10">
    <property type="entry name" value="Tetratricopeptide repeat domain"/>
    <property type="match status" value="3"/>
</dbReference>
<feature type="repeat" description="PPR" evidence="2">
    <location>
        <begin position="323"/>
        <end position="357"/>
    </location>
</feature>
<dbReference type="InterPro" id="IPR057027">
    <property type="entry name" value="TPR_mt"/>
</dbReference>
<dbReference type="InterPro" id="IPR002885">
    <property type="entry name" value="PPR_rpt"/>
</dbReference>
<dbReference type="Pfam" id="PF23276">
    <property type="entry name" value="TPR_24"/>
    <property type="match status" value="1"/>
</dbReference>
<dbReference type="PROSITE" id="PS51375">
    <property type="entry name" value="PPR"/>
    <property type="match status" value="2"/>
</dbReference>
<organism evidence="4 5">
    <name type="scientific">Polarella glacialis</name>
    <name type="common">Dinoflagellate</name>
    <dbReference type="NCBI Taxonomy" id="89957"/>
    <lineage>
        <taxon>Eukaryota</taxon>
        <taxon>Sar</taxon>
        <taxon>Alveolata</taxon>
        <taxon>Dinophyceae</taxon>
        <taxon>Suessiales</taxon>
        <taxon>Suessiaceae</taxon>
        <taxon>Polarella</taxon>
    </lineage>
</organism>
<comment type="caution">
    <text evidence="4">The sequence shown here is derived from an EMBL/GenBank/DDBJ whole genome shotgun (WGS) entry which is preliminary data.</text>
</comment>
<reference evidence="4" key="1">
    <citation type="submission" date="2021-02" db="EMBL/GenBank/DDBJ databases">
        <authorList>
            <person name="Dougan E. K."/>
            <person name="Rhodes N."/>
            <person name="Thang M."/>
            <person name="Chan C."/>
        </authorList>
    </citation>
    <scope>NUCLEOTIDE SEQUENCE</scope>
</reference>
<evidence type="ECO:0000256" key="2">
    <source>
        <dbReference type="PROSITE-ProRule" id="PRU00708"/>
    </source>
</evidence>
<dbReference type="AlphaFoldDB" id="A0A813D0I4"/>
<evidence type="ECO:0000313" key="5">
    <source>
        <dbReference type="Proteomes" id="UP000654075"/>
    </source>
</evidence>
<gene>
    <name evidence="4" type="ORF">PGLA1383_LOCUS38</name>
</gene>
<dbReference type="EMBL" id="CAJNNV010000007">
    <property type="protein sequence ID" value="CAE8581005.1"/>
    <property type="molecule type" value="Genomic_DNA"/>
</dbReference>
<keyword evidence="5" id="KW-1185">Reference proteome</keyword>
<accession>A0A813D0I4</accession>
<dbReference type="Pfam" id="PF01535">
    <property type="entry name" value="PPR"/>
    <property type="match status" value="2"/>
</dbReference>
<proteinExistence type="predicted"/>
<evidence type="ECO:0000256" key="1">
    <source>
        <dbReference type="ARBA" id="ARBA00022737"/>
    </source>
</evidence>
<dbReference type="Proteomes" id="UP000654075">
    <property type="component" value="Unassembled WGS sequence"/>
</dbReference>
<feature type="domain" description="Pentatricopeptide repeat-containing protein-mitochondrial" evidence="3">
    <location>
        <begin position="194"/>
        <end position="315"/>
    </location>
</feature>
<dbReference type="PANTHER" id="PTHR47447">
    <property type="entry name" value="OS03G0856100 PROTEIN"/>
    <property type="match status" value="1"/>
</dbReference>
<keyword evidence="1" id="KW-0677">Repeat</keyword>